<dbReference type="Pfam" id="PF00501">
    <property type="entry name" value="AMP-binding"/>
    <property type="match status" value="1"/>
</dbReference>
<dbReference type="InterPro" id="IPR000873">
    <property type="entry name" value="AMP-dep_synth/lig_dom"/>
</dbReference>
<evidence type="ECO:0000256" key="3">
    <source>
        <dbReference type="SAM" id="Phobius"/>
    </source>
</evidence>
<reference evidence="6" key="1">
    <citation type="submission" date="2022-05" db="EMBL/GenBank/DDBJ databases">
        <title>Novel bacterial taxa in a minimal lignocellulolytic consortium and its capacity to transform plastics disclosed by genome-resolved metagenomics.</title>
        <authorList>
            <person name="Rodriguez C.A.D."/>
            <person name="Diaz-Garcia L."/>
            <person name="Herrera K."/>
            <person name="Tarazona N.A."/>
            <person name="Sproer C."/>
            <person name="Overmann J."/>
            <person name="Jimenez D.J."/>
        </authorList>
    </citation>
    <scope>NUCLEOTIDE SEQUENCE</scope>
    <source>
        <strain evidence="6">MAG5</strain>
    </source>
</reference>
<keyword evidence="2" id="KW-0436">Ligase</keyword>
<evidence type="ECO:0000256" key="2">
    <source>
        <dbReference type="ARBA" id="ARBA00022598"/>
    </source>
</evidence>
<dbReference type="Gene3D" id="3.30.300.30">
    <property type="match status" value="1"/>
</dbReference>
<feature type="domain" description="AMP-dependent synthetase/ligase" evidence="4">
    <location>
        <begin position="42"/>
        <end position="380"/>
    </location>
</feature>
<organism evidence="6 7">
    <name type="scientific">Candidatus Pristimantibacillus lignocellulolyticus</name>
    <dbReference type="NCBI Taxonomy" id="2994561"/>
    <lineage>
        <taxon>Bacteria</taxon>
        <taxon>Bacillati</taxon>
        <taxon>Bacillota</taxon>
        <taxon>Bacilli</taxon>
        <taxon>Bacillales</taxon>
        <taxon>Paenibacillaceae</taxon>
        <taxon>Candidatus Pristimantibacillus</taxon>
    </lineage>
</organism>
<proteinExistence type="inferred from homology"/>
<comment type="similarity">
    <text evidence="1">Belongs to the ATP-dependent AMP-binding enzyme family.</text>
</comment>
<evidence type="ECO:0000259" key="4">
    <source>
        <dbReference type="Pfam" id="PF00501"/>
    </source>
</evidence>
<feature type="domain" description="AMP-binding enzyme C-terminal" evidence="5">
    <location>
        <begin position="427"/>
        <end position="502"/>
    </location>
</feature>
<gene>
    <name evidence="6" type="ORF">NAG76_08875</name>
</gene>
<keyword evidence="3" id="KW-0472">Membrane</keyword>
<feature type="transmembrane region" description="Helical" evidence="3">
    <location>
        <begin position="227"/>
        <end position="248"/>
    </location>
</feature>
<dbReference type="Proteomes" id="UP001056756">
    <property type="component" value="Chromosome"/>
</dbReference>
<dbReference type="GO" id="GO:0006631">
    <property type="term" value="P:fatty acid metabolic process"/>
    <property type="evidence" value="ECO:0007669"/>
    <property type="project" value="TreeGrafter"/>
</dbReference>
<sequence>MRIYKLFYIFYNIKLFSPVAIFRLFNNINKYGVNLIALLSFSAKTYGDRMAIADEQETLTYHQLFTQSKQLSLTMREYFELTKGKKVGILCRNHTSLVKAIYAVSYSGADLYLLNTDLSKDQLHNLLDRKDFDLLIYDHEFSLIVEQSTYNKAKLLSYDEKLPAINNLQSKYNHNHNIRTSSGKLVILTGGTTGNAKEALHKPSLFNYLDPFVALLSRLKLIKYDNVYIATPIFHGYGIAILLMFGAIGKKVIIERKFNAERACELISKQQVQVISVVPLMLHKMLMTNAEALKSLTCIVSGSAELNPKLVKVTINQLGNVLYNLYGTSEAGLTVIAKPEDLVYSPNTIGRKIEGVPLKILDERYREVATGTVGQLCIRNKFSRGSGNSSWIETGDLGYQDERGYYFLSGRVDSMIVSGGENVYPFEVEQILLTHPDVETAALVGISDEQFGQRLRAYVQLIPYAAMTTEELQVWLRSRLARFQIPKEIIFVEEMPYTAIGKLDKKQLQ</sequence>
<evidence type="ECO:0000313" key="7">
    <source>
        <dbReference type="Proteomes" id="UP001056756"/>
    </source>
</evidence>
<dbReference type="CDD" id="cd04433">
    <property type="entry name" value="AFD_class_I"/>
    <property type="match status" value="1"/>
</dbReference>
<accession>A0A9J6ZJR0</accession>
<dbReference type="PANTHER" id="PTHR43201:SF5">
    <property type="entry name" value="MEDIUM-CHAIN ACYL-COA LIGASE ACSF2, MITOCHONDRIAL"/>
    <property type="match status" value="1"/>
</dbReference>
<dbReference type="PANTHER" id="PTHR43201">
    <property type="entry name" value="ACYL-COA SYNTHETASE"/>
    <property type="match status" value="1"/>
</dbReference>
<dbReference type="KEGG" id="plig:NAG76_08875"/>
<evidence type="ECO:0000313" key="6">
    <source>
        <dbReference type="EMBL" id="URN96308.1"/>
    </source>
</evidence>
<keyword evidence="3" id="KW-0812">Transmembrane</keyword>
<evidence type="ECO:0000259" key="5">
    <source>
        <dbReference type="Pfam" id="PF13193"/>
    </source>
</evidence>
<name>A0A9J6ZJR0_9BACL</name>
<dbReference type="GO" id="GO:0031956">
    <property type="term" value="F:medium-chain fatty acid-CoA ligase activity"/>
    <property type="evidence" value="ECO:0007669"/>
    <property type="project" value="TreeGrafter"/>
</dbReference>
<keyword evidence="3" id="KW-1133">Transmembrane helix</keyword>
<protein>
    <submittedName>
        <fullName evidence="6">AMP-binding protein</fullName>
    </submittedName>
</protein>
<evidence type="ECO:0000256" key="1">
    <source>
        <dbReference type="ARBA" id="ARBA00006432"/>
    </source>
</evidence>
<dbReference type="InterPro" id="IPR045851">
    <property type="entry name" value="AMP-bd_C_sf"/>
</dbReference>
<dbReference type="SUPFAM" id="SSF56801">
    <property type="entry name" value="Acetyl-CoA synthetase-like"/>
    <property type="match status" value="1"/>
</dbReference>
<dbReference type="InterPro" id="IPR042099">
    <property type="entry name" value="ANL_N_sf"/>
</dbReference>
<dbReference type="EMBL" id="CP097899">
    <property type="protein sequence ID" value="URN96308.1"/>
    <property type="molecule type" value="Genomic_DNA"/>
</dbReference>
<dbReference type="AlphaFoldDB" id="A0A9J6ZJR0"/>
<dbReference type="InterPro" id="IPR025110">
    <property type="entry name" value="AMP-bd_C"/>
</dbReference>
<dbReference type="Pfam" id="PF13193">
    <property type="entry name" value="AMP-binding_C"/>
    <property type="match status" value="1"/>
</dbReference>
<dbReference type="Gene3D" id="3.40.50.12780">
    <property type="entry name" value="N-terminal domain of ligase-like"/>
    <property type="match status" value="1"/>
</dbReference>